<organism evidence="2 3">
    <name type="scientific">Cyclospora cayetanensis</name>
    <dbReference type="NCBI Taxonomy" id="88456"/>
    <lineage>
        <taxon>Eukaryota</taxon>
        <taxon>Sar</taxon>
        <taxon>Alveolata</taxon>
        <taxon>Apicomplexa</taxon>
        <taxon>Conoidasida</taxon>
        <taxon>Coccidia</taxon>
        <taxon>Eucoccidiorida</taxon>
        <taxon>Eimeriorina</taxon>
        <taxon>Eimeriidae</taxon>
        <taxon>Cyclospora</taxon>
    </lineage>
</organism>
<evidence type="ECO:0000313" key="3">
    <source>
        <dbReference type="RefSeq" id="XP_026190676.1"/>
    </source>
</evidence>
<name>A0A6P6RS86_9EIME</name>
<dbReference type="Proteomes" id="UP000515125">
    <property type="component" value="Unplaced"/>
</dbReference>
<keyword evidence="2" id="KW-1185">Reference proteome</keyword>
<proteinExistence type="predicted"/>
<dbReference type="AlphaFoldDB" id="A0A6P6RS86"/>
<protein>
    <submittedName>
        <fullName evidence="3">Uncharacterized protein LOC34619959</fullName>
    </submittedName>
</protein>
<feature type="coiled-coil region" evidence="1">
    <location>
        <begin position="13"/>
        <end position="60"/>
    </location>
</feature>
<dbReference type="RefSeq" id="XP_026190676.1">
    <property type="nucleotide sequence ID" value="XM_026334891.1"/>
</dbReference>
<gene>
    <name evidence="3" type="primary">LOC34619959</name>
</gene>
<accession>A0A6P6RS86</accession>
<evidence type="ECO:0000256" key="1">
    <source>
        <dbReference type="SAM" id="Coils"/>
    </source>
</evidence>
<keyword evidence="1" id="KW-0175">Coiled coil</keyword>
<evidence type="ECO:0000313" key="2">
    <source>
        <dbReference type="Proteomes" id="UP000515125"/>
    </source>
</evidence>
<sequence>MSATELHRMRCALESTTSSKEKCEEQAKDLQKQLMNSQAVSSLKETEKQLTQRCEELRVEVASFSHLDARVQECLDLITSSGSCPSAELLLPLIETKLGGYRHLQKTIDIAFKLREASQELQDKSVQKHRGQQPTYSRDHSATAALLSPFLQIQLHQALEKNAWLKRLLQAERNCRGFMGSPFPALRDRLLQTEALRLQAVEQLQNERGKVQLLQKHKLMLMQDLRRCLDARKQMGECLGSAAQTCRGPTAQEESLSAAAAK</sequence>
<dbReference type="GeneID" id="34619959"/>
<reference evidence="3" key="1">
    <citation type="submission" date="2025-08" db="UniProtKB">
        <authorList>
            <consortium name="RefSeq"/>
        </authorList>
    </citation>
    <scope>IDENTIFICATION</scope>
</reference>